<dbReference type="SMART" id="SM00147">
    <property type="entry name" value="RasGEF"/>
    <property type="match status" value="1"/>
</dbReference>
<dbReference type="SMART" id="SM00612">
    <property type="entry name" value="Kelch"/>
    <property type="match status" value="2"/>
</dbReference>
<dbReference type="InterPro" id="IPR006594">
    <property type="entry name" value="LisH"/>
</dbReference>
<evidence type="ECO:0000256" key="2">
    <source>
        <dbReference type="ARBA" id="ARBA00022737"/>
    </source>
</evidence>
<protein>
    <recommendedName>
        <fullName evidence="7">Ras-GEF domain-containing protein</fullName>
    </recommendedName>
</protein>
<dbReference type="InterPro" id="IPR000651">
    <property type="entry name" value="Ras-like_Gua-exchang_fac_N"/>
</dbReference>
<dbReference type="InterPro" id="IPR023578">
    <property type="entry name" value="Ras_GEF_dom_sf"/>
</dbReference>
<accession>A0A6B2KY17</accession>
<reference evidence="6" key="1">
    <citation type="journal article" date="2020" name="J. Eukaryot. Microbiol.">
        <title>De novo Sequencing, Assembly and Annotation of the Transcriptome for the Free-Living Testate Amoeba Arcella intermedia.</title>
        <authorList>
            <person name="Ribeiro G.M."/>
            <person name="Porfirio-Sousa A.L."/>
            <person name="Maurer-Alcala X.X."/>
            <person name="Katz L.A."/>
            <person name="Lahr D.J.G."/>
        </authorList>
    </citation>
    <scope>NUCLEOTIDE SEQUENCE</scope>
</reference>
<dbReference type="PROSITE" id="PS50009">
    <property type="entry name" value="RASGEF_CAT"/>
    <property type="match status" value="1"/>
</dbReference>
<dbReference type="GO" id="GO:0007264">
    <property type="term" value="P:small GTPase-mediated signal transduction"/>
    <property type="evidence" value="ECO:0007669"/>
    <property type="project" value="InterPro"/>
</dbReference>
<dbReference type="Gene3D" id="2.120.10.80">
    <property type="entry name" value="Kelch-type beta propeller"/>
    <property type="match status" value="1"/>
</dbReference>
<dbReference type="Gene3D" id="1.20.870.10">
    <property type="entry name" value="Son of sevenless (SoS) protein Chain: S domain 1"/>
    <property type="match status" value="1"/>
</dbReference>
<feature type="domain" description="N-terminal Ras-GEF" evidence="5">
    <location>
        <begin position="435"/>
        <end position="553"/>
    </location>
</feature>
<dbReference type="InterPro" id="IPR015915">
    <property type="entry name" value="Kelch-typ_b-propeller"/>
</dbReference>
<keyword evidence="3" id="KW-0344">Guanine-nucleotide releasing factor</keyword>
<dbReference type="InterPro" id="IPR006652">
    <property type="entry name" value="Kelch_1"/>
</dbReference>
<name>A0A6B2KY17_9EUKA</name>
<dbReference type="PROSITE" id="PS50212">
    <property type="entry name" value="RASGEF_NTER"/>
    <property type="match status" value="1"/>
</dbReference>
<dbReference type="InterPro" id="IPR036964">
    <property type="entry name" value="RASGEF_cat_dom_sf"/>
</dbReference>
<evidence type="ECO:0000313" key="6">
    <source>
        <dbReference type="EMBL" id="NDV29541.1"/>
    </source>
</evidence>
<dbReference type="Gene3D" id="1.10.840.10">
    <property type="entry name" value="Ras guanine-nucleotide exchange factors catalytic domain"/>
    <property type="match status" value="1"/>
</dbReference>
<evidence type="ECO:0008006" key="7">
    <source>
        <dbReference type="Google" id="ProtNLM"/>
    </source>
</evidence>
<dbReference type="Pfam" id="PF24681">
    <property type="entry name" value="Kelch_KLHDC2_KLHL20_DRC7"/>
    <property type="match status" value="1"/>
</dbReference>
<dbReference type="Pfam" id="PF00617">
    <property type="entry name" value="RasGEF"/>
    <property type="match status" value="1"/>
</dbReference>
<dbReference type="PANTHER" id="PTHR46093:SF18">
    <property type="entry name" value="FIBRONECTIN TYPE-III DOMAIN-CONTAINING PROTEIN"/>
    <property type="match status" value="1"/>
</dbReference>
<dbReference type="PANTHER" id="PTHR46093">
    <property type="entry name" value="ACYL-COA-BINDING DOMAIN-CONTAINING PROTEIN 5"/>
    <property type="match status" value="1"/>
</dbReference>
<organism evidence="6">
    <name type="scientific">Arcella intermedia</name>
    <dbReference type="NCBI Taxonomy" id="1963864"/>
    <lineage>
        <taxon>Eukaryota</taxon>
        <taxon>Amoebozoa</taxon>
        <taxon>Tubulinea</taxon>
        <taxon>Elardia</taxon>
        <taxon>Arcellinida</taxon>
        <taxon>Sphaerothecina</taxon>
        <taxon>Arcellidae</taxon>
        <taxon>Arcella</taxon>
    </lineage>
</organism>
<dbReference type="EMBL" id="GIBP01000572">
    <property type="protein sequence ID" value="NDV29541.1"/>
    <property type="molecule type" value="Transcribed_RNA"/>
</dbReference>
<dbReference type="SUPFAM" id="SSF117281">
    <property type="entry name" value="Kelch motif"/>
    <property type="match status" value="1"/>
</dbReference>
<dbReference type="InterPro" id="IPR001895">
    <property type="entry name" value="RASGEF_cat_dom"/>
</dbReference>
<feature type="domain" description="Ras-GEF" evidence="4">
    <location>
        <begin position="591"/>
        <end position="826"/>
    </location>
</feature>
<sequence>MLVFGGLDSTSKPTNDLLLIDQTGAHTLMAAKGDLPPARAGHQALLLKQKSGAKMYVFGGRDEVVFFNDVYCLDVGSGVWSQVVGTGEVPCGRVFSSCCLISDKIFVYGGCDSNGADLSDFYQLNLQTNTWTSIPLKGSIIPPPKSGHTLVSIKNDKEIILFGGDEKATAFEIYKYTLKDQQWSLVTYTGDSATPRKYHATTTFGYKLFLFGGIAQEPPLLDTIELLSNASAQQALGPVEAEENEGKYKEWEARAMKQFPHVLALREQLRGFLPTPASYSITSAVARTENPEALHPARVVPLLVEFLRESGFKETANKLIEETRLGSVEMSGDATLKKILDFSKRLFSDVSLFSPELINYKFPWDQAVDKEILDFSKRLFSDVSLFSPELINYKFPWDQAVDKEIRNLVHLPGFYVSKNGVDNIWEDDESTLMRSMGDVISGNLNVLLLHLVHRSGRDFKLAFFFTYKNWSTTDIVMKKLIEIYNVPEDVSKTDAKRIKRAILSLFLVWMEEIPLDFTDPPIANAFQLFLETPSIHDNQQALKDIKTSLKRSLKNWTKLQNPDSVCEIDNPPDPLVPKNIFSSDLKLEDVDVIEVARQLTLYAFHRFIQIPLTEFSTGGWREASSTDEGGDWIQSAMAFHHRTRLWTKSEMEMDPKQKGKKIKYFVALCSALYELQNFDSLAAVILGMYGVENPENAKWDSIHDDPVFSKTPSDIAKVKNWVSIIFDNGTNSYENTLSTIKQFSFVPYLNVHLQNIIKVLDAEEFFVKSTNNQIINFSKSVKLLKFILELRDFQRQKFNLLPVIQIQLCFNAFPEYIPKHSKKNRK</sequence>
<evidence type="ECO:0000256" key="1">
    <source>
        <dbReference type="ARBA" id="ARBA00022441"/>
    </source>
</evidence>
<evidence type="ECO:0000259" key="4">
    <source>
        <dbReference type="PROSITE" id="PS50009"/>
    </source>
</evidence>
<dbReference type="Pfam" id="PF00618">
    <property type="entry name" value="RasGEF_N"/>
    <property type="match status" value="1"/>
</dbReference>
<keyword evidence="1" id="KW-0880">Kelch repeat</keyword>
<dbReference type="SUPFAM" id="SSF48366">
    <property type="entry name" value="Ras GEF"/>
    <property type="match status" value="1"/>
</dbReference>
<proteinExistence type="predicted"/>
<dbReference type="SMART" id="SM00229">
    <property type="entry name" value="RasGEFN"/>
    <property type="match status" value="1"/>
</dbReference>
<evidence type="ECO:0000259" key="5">
    <source>
        <dbReference type="PROSITE" id="PS50212"/>
    </source>
</evidence>
<keyword evidence="2" id="KW-0677">Repeat</keyword>
<dbReference type="PROSITE" id="PS50896">
    <property type="entry name" value="LISH"/>
    <property type="match status" value="1"/>
</dbReference>
<evidence type="ECO:0000256" key="3">
    <source>
        <dbReference type="PROSITE-ProRule" id="PRU00168"/>
    </source>
</evidence>
<dbReference type="GO" id="GO:0005085">
    <property type="term" value="F:guanyl-nucleotide exchange factor activity"/>
    <property type="evidence" value="ECO:0007669"/>
    <property type="project" value="UniProtKB-KW"/>
</dbReference>
<dbReference type="AlphaFoldDB" id="A0A6B2KY17"/>